<sequence length="132" mass="15301">MLPNLLLLLLAVFTSVLHQPMASLSSDADSSNPIRRLMQRRHLVPGRGIHKEQWHSNVHPGYLQWEKDKFHEALGEKILPKSSRNLMDPKFLGSLEPRLLKSSTDGVRTTSDSEETKWRNWLRRYFLADKTV</sequence>
<evidence type="ECO:0000313" key="2">
    <source>
        <dbReference type="Proteomes" id="UP000887572"/>
    </source>
</evidence>
<dbReference type="AlphaFoldDB" id="A0A914HWY5"/>
<feature type="signal peptide" evidence="1">
    <location>
        <begin position="1"/>
        <end position="18"/>
    </location>
</feature>
<dbReference type="WBParaSite" id="Gr19_v10_g4788.t1">
    <property type="protein sequence ID" value="Gr19_v10_g4788.t1"/>
    <property type="gene ID" value="Gr19_v10_g4788"/>
</dbReference>
<keyword evidence="2" id="KW-1185">Reference proteome</keyword>
<name>A0A914HWY5_GLORO</name>
<accession>A0A914HWY5</accession>
<keyword evidence="1" id="KW-0732">Signal</keyword>
<evidence type="ECO:0000256" key="1">
    <source>
        <dbReference type="SAM" id="SignalP"/>
    </source>
</evidence>
<feature type="chain" id="PRO_5036803627" evidence="1">
    <location>
        <begin position="19"/>
        <end position="132"/>
    </location>
</feature>
<protein>
    <submittedName>
        <fullName evidence="3">Uncharacterized protein</fullName>
    </submittedName>
</protein>
<proteinExistence type="predicted"/>
<reference evidence="3" key="1">
    <citation type="submission" date="2022-11" db="UniProtKB">
        <authorList>
            <consortium name="WormBaseParasite"/>
        </authorList>
    </citation>
    <scope>IDENTIFICATION</scope>
</reference>
<evidence type="ECO:0000313" key="3">
    <source>
        <dbReference type="WBParaSite" id="Gr19_v10_g4788.t1"/>
    </source>
</evidence>
<organism evidence="2 3">
    <name type="scientific">Globodera rostochiensis</name>
    <name type="common">Golden nematode worm</name>
    <name type="synonym">Heterodera rostochiensis</name>
    <dbReference type="NCBI Taxonomy" id="31243"/>
    <lineage>
        <taxon>Eukaryota</taxon>
        <taxon>Metazoa</taxon>
        <taxon>Ecdysozoa</taxon>
        <taxon>Nematoda</taxon>
        <taxon>Chromadorea</taxon>
        <taxon>Rhabditida</taxon>
        <taxon>Tylenchina</taxon>
        <taxon>Tylenchomorpha</taxon>
        <taxon>Tylenchoidea</taxon>
        <taxon>Heteroderidae</taxon>
        <taxon>Heteroderinae</taxon>
        <taxon>Globodera</taxon>
    </lineage>
</organism>
<dbReference type="Proteomes" id="UP000887572">
    <property type="component" value="Unplaced"/>
</dbReference>